<organism evidence="1 2">
    <name type="scientific">Emticicia agri</name>
    <dbReference type="NCBI Taxonomy" id="2492393"/>
    <lineage>
        <taxon>Bacteria</taxon>
        <taxon>Pseudomonadati</taxon>
        <taxon>Bacteroidota</taxon>
        <taxon>Cytophagia</taxon>
        <taxon>Cytophagales</taxon>
        <taxon>Leadbetterellaceae</taxon>
        <taxon>Emticicia</taxon>
    </lineage>
</organism>
<keyword evidence="2" id="KW-1185">Reference proteome</keyword>
<gene>
    <name evidence="1" type="ORF">EWM59_17630</name>
</gene>
<sequence length="371" mass="44285">MGKQIFTREQLYKELWNIPLSTFTKEYDINYNKLKELCIKLNIPLPKAGHWQQLQFGKDVKQIPLPAYSNDDQIIELNFKTEEEILNSEILSEKNKKINEMKSILEDDLRVPNSLINPERIIASTRKHYLAYYKRKWDSDDFSLPYLNLGVSEQQLQRALIFMDTFIKILKKKGYEIVPAQNNTILFNDVEIKIALREKTKVINSGKDTWHKTKEVTGKFIFKIEAWGSKEWTDGVLSIEEKLPEIIYGIELLAEQAKQKVIERDNWLQELERQRAIRVEFEKRQKQDLLSFKDSLEKAERWDRTKNLRTYISEVEQRAKENNNYTDELNTRLERLRQQADWYDPFINAKDELLDTINRVTLDLSKNEYYY</sequence>
<evidence type="ECO:0000313" key="2">
    <source>
        <dbReference type="Proteomes" id="UP000293162"/>
    </source>
</evidence>
<reference evidence="1 2" key="1">
    <citation type="submission" date="2019-02" db="EMBL/GenBank/DDBJ databases">
        <title>Bacterial novel species Emticicia sp. 17J42-9 isolated from soil.</title>
        <authorList>
            <person name="Jung H.-Y."/>
        </authorList>
    </citation>
    <scope>NUCLEOTIDE SEQUENCE [LARGE SCALE GENOMIC DNA]</scope>
    <source>
        <strain evidence="1 2">17J42-9</strain>
    </source>
</reference>
<evidence type="ECO:0000313" key="1">
    <source>
        <dbReference type="EMBL" id="RYU94346.1"/>
    </source>
</evidence>
<dbReference type="EMBL" id="SEWF01000027">
    <property type="protein sequence ID" value="RYU94346.1"/>
    <property type="molecule type" value="Genomic_DNA"/>
</dbReference>
<proteinExistence type="predicted"/>
<name>A0A4Q5LWZ4_9BACT</name>
<comment type="caution">
    <text evidence="1">The sequence shown here is derived from an EMBL/GenBank/DDBJ whole genome shotgun (WGS) entry which is preliminary data.</text>
</comment>
<accession>A0A4Q5LWZ4</accession>
<dbReference type="OrthoDB" id="9777694at2"/>
<dbReference type="RefSeq" id="WP_130022578.1">
    <property type="nucleotide sequence ID" value="NZ_SEWF01000027.1"/>
</dbReference>
<dbReference type="Proteomes" id="UP000293162">
    <property type="component" value="Unassembled WGS sequence"/>
</dbReference>
<protein>
    <submittedName>
        <fullName evidence="1">Uncharacterized protein</fullName>
    </submittedName>
</protein>
<dbReference type="AlphaFoldDB" id="A0A4Q5LWZ4"/>